<evidence type="ECO:0000313" key="2">
    <source>
        <dbReference type="EMBL" id="OIQ63384.1"/>
    </source>
</evidence>
<dbReference type="EMBL" id="MLJW01009053">
    <property type="protein sequence ID" value="OIQ63384.1"/>
    <property type="molecule type" value="Genomic_DNA"/>
</dbReference>
<comment type="caution">
    <text evidence="2">The sequence shown here is derived from an EMBL/GenBank/DDBJ whole genome shotgun (WGS) entry which is preliminary data.</text>
</comment>
<sequence>MGKAHAVARMRANGAQHQGEAQIGMQGPGGDAPCPECRQFCLGNAEVWWGIKRGLIGEPRADAVAGEAGDQGRRVVQDRARPICQQLRNPGKNRGVFEGFAHGHKGHVMLWQVIQRHCLGIDITQQKQSIRAFQQEIERRVGHEIARRHESKQARAGAVAMHHAIVAAQPQGALHLLHRLGAAPMALQDHREVQQRCGVGTQALQAGHQAAGKGADVGLLERDAGDGGHADKAGSGIGLYRQGQNGHVHGLTPVPRQGGGCL</sequence>
<dbReference type="AlphaFoldDB" id="A0A1J5NYS6"/>
<accession>A0A1J5NYS6</accession>
<evidence type="ECO:0000256" key="1">
    <source>
        <dbReference type="SAM" id="MobiDB-lite"/>
    </source>
</evidence>
<gene>
    <name evidence="2" type="ORF">GALL_550750</name>
</gene>
<proteinExistence type="predicted"/>
<feature type="region of interest" description="Disordered" evidence="1">
    <location>
        <begin position="1"/>
        <end position="27"/>
    </location>
</feature>
<organism evidence="2">
    <name type="scientific">mine drainage metagenome</name>
    <dbReference type="NCBI Taxonomy" id="410659"/>
    <lineage>
        <taxon>unclassified sequences</taxon>
        <taxon>metagenomes</taxon>
        <taxon>ecological metagenomes</taxon>
    </lineage>
</organism>
<name>A0A1J5NYS6_9ZZZZ</name>
<reference evidence="2" key="1">
    <citation type="submission" date="2016-10" db="EMBL/GenBank/DDBJ databases">
        <title>Sequence of Gallionella enrichment culture.</title>
        <authorList>
            <person name="Poehlein A."/>
            <person name="Muehling M."/>
            <person name="Daniel R."/>
        </authorList>
    </citation>
    <scope>NUCLEOTIDE SEQUENCE</scope>
</reference>
<protein>
    <submittedName>
        <fullName evidence="2">Uncharacterized protein</fullName>
    </submittedName>
</protein>